<organism evidence="1 2">
    <name type="scientific">Romanomermis culicivorax</name>
    <name type="common">Nematode worm</name>
    <dbReference type="NCBI Taxonomy" id="13658"/>
    <lineage>
        <taxon>Eukaryota</taxon>
        <taxon>Metazoa</taxon>
        <taxon>Ecdysozoa</taxon>
        <taxon>Nematoda</taxon>
        <taxon>Enoplea</taxon>
        <taxon>Dorylaimia</taxon>
        <taxon>Mermithida</taxon>
        <taxon>Mermithoidea</taxon>
        <taxon>Mermithidae</taxon>
        <taxon>Romanomermis</taxon>
    </lineage>
</organism>
<dbReference type="AlphaFoldDB" id="A0A915J3Q1"/>
<protein>
    <submittedName>
        <fullName evidence="2">Uncharacterized protein</fullName>
    </submittedName>
</protein>
<name>A0A915J3Q1_ROMCU</name>
<proteinExistence type="predicted"/>
<dbReference type="WBParaSite" id="nRc.2.0.1.t20463-RA">
    <property type="protein sequence ID" value="nRc.2.0.1.t20463-RA"/>
    <property type="gene ID" value="nRc.2.0.1.g20463"/>
</dbReference>
<sequence>MKVRSIKFGLDSKNKQDILMQQFALKKLYSFKSYGSQHRSPFFLLTLDKEVNFLFVGGLIMAVATEECHLHKRVALSVLSMMGSKPHW</sequence>
<keyword evidence="1" id="KW-1185">Reference proteome</keyword>
<evidence type="ECO:0000313" key="1">
    <source>
        <dbReference type="Proteomes" id="UP000887565"/>
    </source>
</evidence>
<reference evidence="2" key="1">
    <citation type="submission" date="2022-11" db="UniProtKB">
        <authorList>
            <consortium name="WormBaseParasite"/>
        </authorList>
    </citation>
    <scope>IDENTIFICATION</scope>
</reference>
<evidence type="ECO:0000313" key="2">
    <source>
        <dbReference type="WBParaSite" id="nRc.2.0.1.t20463-RA"/>
    </source>
</evidence>
<dbReference type="Proteomes" id="UP000887565">
    <property type="component" value="Unplaced"/>
</dbReference>
<accession>A0A915J3Q1</accession>